<dbReference type="NCBIfam" id="TIGR04226">
    <property type="entry name" value="RrgB_K2N_iso_D2"/>
    <property type="match status" value="1"/>
</dbReference>
<evidence type="ECO:0000259" key="8">
    <source>
        <dbReference type="Pfam" id="PF16555"/>
    </source>
</evidence>
<dbReference type="Pfam" id="PF00746">
    <property type="entry name" value="Gram_pos_anchor"/>
    <property type="match status" value="1"/>
</dbReference>
<dbReference type="EMBL" id="CP034438">
    <property type="protein sequence ID" value="AZN30103.1"/>
    <property type="molecule type" value="Genomic_DNA"/>
</dbReference>
<gene>
    <name evidence="9" type="ORF">EJO69_07115</name>
</gene>
<evidence type="ECO:0000259" key="7">
    <source>
        <dbReference type="Pfam" id="PF00746"/>
    </source>
</evidence>
<evidence type="ECO:0000256" key="4">
    <source>
        <dbReference type="ARBA" id="ARBA00023088"/>
    </source>
</evidence>
<dbReference type="Pfam" id="PF16555">
    <property type="entry name" value="GramPos_pilinD1"/>
    <property type="match status" value="1"/>
</dbReference>
<dbReference type="Proteomes" id="UP000270021">
    <property type="component" value="Chromosome"/>
</dbReference>
<organism evidence="9 10">
    <name type="scientific">Flaviflexus salsibiostraticola</name>
    <dbReference type="NCBI Taxonomy" id="1282737"/>
    <lineage>
        <taxon>Bacteria</taxon>
        <taxon>Bacillati</taxon>
        <taxon>Actinomycetota</taxon>
        <taxon>Actinomycetes</taxon>
        <taxon>Actinomycetales</taxon>
        <taxon>Actinomycetaceae</taxon>
        <taxon>Flaviflexus</taxon>
    </lineage>
</organism>
<dbReference type="InterPro" id="IPR032364">
    <property type="entry name" value="GramPos_pilinD1_N"/>
</dbReference>
<dbReference type="RefSeq" id="WP_126040562.1">
    <property type="nucleotide sequence ID" value="NZ_CP034438.1"/>
</dbReference>
<evidence type="ECO:0000256" key="5">
    <source>
        <dbReference type="SAM" id="Phobius"/>
    </source>
</evidence>
<dbReference type="InterPro" id="IPR048052">
    <property type="entry name" value="FM1-like"/>
</dbReference>
<protein>
    <submittedName>
        <fullName evidence="9">Isopeptide-forming domain-containing fimbrial protein</fullName>
    </submittedName>
</protein>
<feature type="domain" description="Gram-positive cocci surface proteins LPxTG" evidence="7">
    <location>
        <begin position="463"/>
        <end position="501"/>
    </location>
</feature>
<keyword evidence="1" id="KW-0134">Cell wall</keyword>
<dbReference type="AlphaFoldDB" id="A0A3S8Z9I1"/>
<evidence type="ECO:0000256" key="6">
    <source>
        <dbReference type="SAM" id="SignalP"/>
    </source>
</evidence>
<evidence type="ECO:0000313" key="10">
    <source>
        <dbReference type="Proteomes" id="UP000270021"/>
    </source>
</evidence>
<dbReference type="KEGG" id="fsl:EJO69_07115"/>
<evidence type="ECO:0000256" key="1">
    <source>
        <dbReference type="ARBA" id="ARBA00022512"/>
    </source>
</evidence>
<keyword evidence="3 6" id="KW-0732">Signal</keyword>
<sequence length="505" mass="51147">MMNKKRGLLAAAGAVLTTVAMVVGGGAAQAVTLPNPPDTVNVTITKLEQPDVLGPVASGVQDPAAVGTPIEGVTFSYTLVPGTAAGQANDAGTNAGQNYAADLTVAAARAAISDTPATVLGTTGPDGTVSGTLPRGVYLVDEDVASLPLGVTAAEPFLMTLPMTDPDTLDGWLADLSIYPKSSVISADKTVVNRDVLSIGGSVAWTVTADIPTVANPAATGPSDRFMAPDHFSIADTLTDAELTLAESSVAVTISSTVDGVSRTLANPDAFVATTTPQSGSTTLDIEFTETGRAALAAAVNADPDARVVLSFETTVAAAAAITNTALVYPNQDAKDLGRPLPASAEIRYGSATVELTGGADLSGAVFRIYTSQADALAGGATGRLVMADSTDSWTTGEDGSFTIEGLRLSDWADGAAVVAGSEGYQTYWLVQTTAPEGHQLLPDPIELDLTSVSQTLTIEQAPNTGAFVLPLTGGQGTAVLTVAGLAILGFVLVASRRRRDDAAV</sequence>
<feature type="chain" id="PRO_5038840082" evidence="6">
    <location>
        <begin position="23"/>
        <end position="505"/>
    </location>
</feature>
<dbReference type="Gene3D" id="2.60.40.740">
    <property type="match status" value="1"/>
</dbReference>
<dbReference type="InterPro" id="IPR019931">
    <property type="entry name" value="LPXTG_anchor"/>
</dbReference>
<keyword evidence="2" id="KW-0964">Secreted</keyword>
<dbReference type="InterPro" id="IPR026466">
    <property type="entry name" value="Fim_isopep_form_D2_dom"/>
</dbReference>
<reference evidence="9 10" key="1">
    <citation type="submission" date="2018-12" db="EMBL/GenBank/DDBJ databases">
        <title>Complete genome sequence of Flaviflexus salsibiostraticola KCTC 33148.</title>
        <authorList>
            <person name="Bae J.-W."/>
        </authorList>
    </citation>
    <scope>NUCLEOTIDE SEQUENCE [LARGE SCALE GENOMIC DNA]</scope>
    <source>
        <strain evidence="9 10">KCTC 33148</strain>
    </source>
</reference>
<evidence type="ECO:0000313" key="9">
    <source>
        <dbReference type="EMBL" id="AZN30103.1"/>
    </source>
</evidence>
<accession>A0A3S8Z9I1</accession>
<name>A0A3S8Z9I1_9ACTO</name>
<dbReference type="GO" id="GO:0005975">
    <property type="term" value="P:carbohydrate metabolic process"/>
    <property type="evidence" value="ECO:0007669"/>
    <property type="project" value="UniProtKB-ARBA"/>
</dbReference>
<feature type="transmembrane region" description="Helical" evidence="5">
    <location>
        <begin position="477"/>
        <end position="495"/>
    </location>
</feature>
<dbReference type="Gene3D" id="2.60.40.10">
    <property type="entry name" value="Immunoglobulins"/>
    <property type="match status" value="2"/>
</dbReference>
<dbReference type="NCBIfam" id="NF033902">
    <property type="entry name" value="iso_D2_wall_anc"/>
    <property type="match status" value="1"/>
</dbReference>
<dbReference type="NCBIfam" id="TIGR01167">
    <property type="entry name" value="LPXTG_anchor"/>
    <property type="match status" value="1"/>
</dbReference>
<keyword evidence="5" id="KW-0812">Transmembrane</keyword>
<keyword evidence="5" id="KW-1133">Transmembrane helix</keyword>
<feature type="signal peptide" evidence="6">
    <location>
        <begin position="1"/>
        <end position="22"/>
    </location>
</feature>
<keyword evidence="10" id="KW-1185">Reference proteome</keyword>
<keyword evidence="4" id="KW-0572">Peptidoglycan-anchor</keyword>
<dbReference type="OrthoDB" id="3199332at2"/>
<evidence type="ECO:0000256" key="2">
    <source>
        <dbReference type="ARBA" id="ARBA00022525"/>
    </source>
</evidence>
<keyword evidence="5" id="KW-0472">Membrane</keyword>
<feature type="domain" description="Gram-positive pilin subunit D1 N-terminal" evidence="8">
    <location>
        <begin position="38"/>
        <end position="181"/>
    </location>
</feature>
<dbReference type="InterPro" id="IPR013783">
    <property type="entry name" value="Ig-like_fold"/>
</dbReference>
<proteinExistence type="predicted"/>
<evidence type="ECO:0000256" key="3">
    <source>
        <dbReference type="ARBA" id="ARBA00022729"/>
    </source>
</evidence>